<dbReference type="CDD" id="cd10441">
    <property type="entry name" value="GIY-YIG_COG1833"/>
    <property type="match status" value="1"/>
</dbReference>
<dbReference type="InterPro" id="IPR040452">
    <property type="entry name" value="SfsA_C"/>
</dbReference>
<dbReference type="eggNOG" id="COG1833">
    <property type="taxonomic scope" value="Bacteria"/>
</dbReference>
<proteinExistence type="predicted"/>
<accession>Q2LY65</accession>
<evidence type="ECO:0000313" key="4">
    <source>
        <dbReference type="EMBL" id="ABC79021.1"/>
    </source>
</evidence>
<dbReference type="EMBL" id="CP000252">
    <property type="protein sequence ID" value="ABC79021.1"/>
    <property type="molecule type" value="Genomic_DNA"/>
</dbReference>
<organism evidence="4 5">
    <name type="scientific">Syntrophus aciditrophicus (strain SB)</name>
    <dbReference type="NCBI Taxonomy" id="56780"/>
    <lineage>
        <taxon>Bacteria</taxon>
        <taxon>Pseudomonadati</taxon>
        <taxon>Thermodesulfobacteriota</taxon>
        <taxon>Syntrophia</taxon>
        <taxon>Syntrophales</taxon>
        <taxon>Syntrophaceae</taxon>
        <taxon>Syntrophus</taxon>
    </lineage>
</organism>
<keyword evidence="5" id="KW-1185">Reference proteome</keyword>
<dbReference type="PANTHER" id="PTHR30545:SF2">
    <property type="entry name" value="SUGAR FERMENTATION STIMULATION PROTEIN A"/>
    <property type="match status" value="1"/>
</dbReference>
<dbReference type="GO" id="GO:0003677">
    <property type="term" value="F:DNA binding"/>
    <property type="evidence" value="ECO:0007669"/>
    <property type="project" value="InterPro"/>
</dbReference>
<dbReference type="AlphaFoldDB" id="Q2LY65"/>
<protein>
    <submittedName>
        <fullName evidence="4">Transcriptional regulator</fullName>
    </submittedName>
</protein>
<dbReference type="HOGENOM" id="CLU_060934_0_0_7"/>
<evidence type="ECO:0000256" key="1">
    <source>
        <dbReference type="SAM" id="MobiDB-lite"/>
    </source>
</evidence>
<reference evidence="4 5" key="1">
    <citation type="journal article" date="2007" name="Proc. Natl. Acad. Sci. U.S.A.">
        <title>The genome of Syntrophus aciditrophicus: life at the thermodynamic limit of microbial growth.</title>
        <authorList>
            <person name="McInerney M.J."/>
            <person name="Rohlin L."/>
            <person name="Mouttaki H."/>
            <person name="Kim U."/>
            <person name="Krupp R.S."/>
            <person name="Rios-Hernandez L."/>
            <person name="Sieber J."/>
            <person name="Struchtemeyer C.G."/>
            <person name="Bhattacharyya A."/>
            <person name="Campbell J.W."/>
            <person name="Gunsalus R.P."/>
        </authorList>
    </citation>
    <scope>NUCLEOTIDE SEQUENCE [LARGE SCALE GENOMIC DNA]</scope>
    <source>
        <strain evidence="4 5">SB</strain>
    </source>
</reference>
<feature type="domain" description="SfsA N-terminal OB" evidence="3">
    <location>
        <begin position="26"/>
        <end position="91"/>
    </location>
</feature>
<dbReference type="Proteomes" id="UP000001933">
    <property type="component" value="Chromosome"/>
</dbReference>
<dbReference type="eggNOG" id="COG1489">
    <property type="taxonomic scope" value="Bacteria"/>
</dbReference>
<evidence type="ECO:0000313" key="5">
    <source>
        <dbReference type="Proteomes" id="UP000001933"/>
    </source>
</evidence>
<dbReference type="STRING" id="56780.SYN_02078"/>
<evidence type="ECO:0000259" key="3">
    <source>
        <dbReference type="Pfam" id="PF17746"/>
    </source>
</evidence>
<name>Q2LY65_SYNAS</name>
<dbReference type="Gene3D" id="2.40.50.580">
    <property type="match status" value="1"/>
</dbReference>
<dbReference type="NCBIfam" id="TIGR00230">
    <property type="entry name" value="sfsA"/>
    <property type="match status" value="1"/>
</dbReference>
<evidence type="ECO:0000259" key="2">
    <source>
        <dbReference type="Pfam" id="PF03749"/>
    </source>
</evidence>
<dbReference type="DNASU" id="3882322"/>
<feature type="region of interest" description="Disordered" evidence="1">
    <location>
        <begin position="296"/>
        <end position="317"/>
    </location>
</feature>
<gene>
    <name evidence="4" type="ORF">SYN_02078</name>
</gene>
<dbReference type="SMR" id="Q2LY65"/>
<dbReference type="PANTHER" id="PTHR30545">
    <property type="entry name" value="SUGAR FERMENTATION STIMULATION PROTEIN A"/>
    <property type="match status" value="1"/>
</dbReference>
<dbReference type="KEGG" id="sat:SYN_02078"/>
<dbReference type="InterPro" id="IPR041465">
    <property type="entry name" value="SfsA_N"/>
</dbReference>
<dbReference type="Pfam" id="PF17746">
    <property type="entry name" value="SfsA_N"/>
    <property type="match status" value="1"/>
</dbReference>
<dbReference type="InterPro" id="IPR002837">
    <property type="entry name" value="DUF123"/>
</dbReference>
<dbReference type="InParanoid" id="Q2LY65"/>
<dbReference type="CDD" id="cd22359">
    <property type="entry name" value="SfsA-like_bacterial"/>
    <property type="match status" value="1"/>
</dbReference>
<feature type="domain" description="Sugar fermentation stimulation protein C-terminal" evidence="2">
    <location>
        <begin position="98"/>
        <end position="230"/>
    </location>
</feature>
<dbReference type="InterPro" id="IPR005224">
    <property type="entry name" value="SfsA"/>
</dbReference>
<sequence length="418" mass="47081">MMEMVNNSFRHGILFQEGKMEEARFIERPNRFTVRCALGSEILDAYLPNPGRLWELLLPDSVLYVVRRDVGQDRKLRGVVVAVEREGRPVMLHTLACNDIVADLLRQKRLPGFEGMNILQREIARGRSRFDFLLEQNGAPRLLEVKSCTLFGRCIAMFPDAVTLRGRRHLLELAELSRQGTPAHVLFLVHWPHADFFLPDYHTDFDFASTFLAVRDAVRFSALAVDWQPDMTPGAEIRELYIPWELLEREVQDSGCYLLVLHLPRNENVIPGGSTLLSLRKGYYVTVVSIRSGLTRHLQKSSRRRPGSENSRKSTVPDNLKAAADKILAIPIRTTEPLEAELNDALSRIADWSVPGFEARGDAGLAPVFGMAGPPLQRRAFVELLLDFRINRLEKFLARGAGSSAGPPVGNPSLEKIQ</sequence>
<dbReference type="Gene3D" id="3.40.1350.60">
    <property type="match status" value="1"/>
</dbReference>
<dbReference type="Pfam" id="PF03749">
    <property type="entry name" value="SfsA"/>
    <property type="match status" value="1"/>
</dbReference>